<gene>
    <name evidence="3" type="ORF">TrVE_jg3737</name>
</gene>
<evidence type="ECO:0000256" key="1">
    <source>
        <dbReference type="SAM" id="MobiDB-lite"/>
    </source>
</evidence>
<reference evidence="4" key="1">
    <citation type="journal article" date="2023" name="Commun. Biol.">
        <title>Genome analysis of Parmales, the sister group of diatoms, reveals the evolutionary specialization of diatoms from phago-mixotrophs to photoautotrophs.</title>
        <authorList>
            <person name="Ban H."/>
            <person name="Sato S."/>
            <person name="Yoshikawa S."/>
            <person name="Yamada K."/>
            <person name="Nakamura Y."/>
            <person name="Ichinomiya M."/>
            <person name="Sato N."/>
            <person name="Blanc-Mathieu R."/>
            <person name="Endo H."/>
            <person name="Kuwata A."/>
            <person name="Ogata H."/>
        </authorList>
    </citation>
    <scope>NUCLEOTIDE SEQUENCE [LARGE SCALE GENOMIC DNA]</scope>
    <source>
        <strain evidence="4">NIES 3699</strain>
    </source>
</reference>
<accession>A0A9W7B6T8</accession>
<name>A0A9W7B6T8_9STRA</name>
<dbReference type="EMBL" id="BRXX01000023">
    <property type="protein sequence ID" value="GMH83146.1"/>
    <property type="molecule type" value="Genomic_DNA"/>
</dbReference>
<comment type="caution">
    <text evidence="3">The sequence shown here is derived from an EMBL/GenBank/DDBJ whole genome shotgun (WGS) entry which is preliminary data.</text>
</comment>
<evidence type="ECO:0000313" key="3">
    <source>
        <dbReference type="EMBL" id="GMH83146.1"/>
    </source>
</evidence>
<dbReference type="Proteomes" id="UP001165160">
    <property type="component" value="Unassembled WGS sequence"/>
</dbReference>
<evidence type="ECO:0000256" key="2">
    <source>
        <dbReference type="SAM" id="SignalP"/>
    </source>
</evidence>
<sequence length="139" mass="15865">MMFNMMLQHAVFALVLVFLSFLPSSSFTLRPFVPFGLSTTSFSPSSKTQLHQSNPNPTSSPPPITTGRRYNYRVSHTSVSTVYETVDVRTDDMWYENPVYDRPWEEESMPVVEDVKKAVFVASTVGDEERNRLKSANIY</sequence>
<protein>
    <submittedName>
        <fullName evidence="3">Uncharacterized protein</fullName>
    </submittedName>
</protein>
<keyword evidence="2" id="KW-0732">Signal</keyword>
<feature type="signal peptide" evidence="2">
    <location>
        <begin position="1"/>
        <end position="28"/>
    </location>
</feature>
<proteinExistence type="predicted"/>
<feature type="region of interest" description="Disordered" evidence="1">
    <location>
        <begin position="44"/>
        <end position="69"/>
    </location>
</feature>
<feature type="chain" id="PRO_5040788942" evidence="2">
    <location>
        <begin position="29"/>
        <end position="139"/>
    </location>
</feature>
<dbReference type="AlphaFoldDB" id="A0A9W7B6T8"/>
<evidence type="ECO:0000313" key="4">
    <source>
        <dbReference type="Proteomes" id="UP001165160"/>
    </source>
</evidence>
<keyword evidence="4" id="KW-1185">Reference proteome</keyword>
<organism evidence="3 4">
    <name type="scientific">Triparma verrucosa</name>
    <dbReference type="NCBI Taxonomy" id="1606542"/>
    <lineage>
        <taxon>Eukaryota</taxon>
        <taxon>Sar</taxon>
        <taxon>Stramenopiles</taxon>
        <taxon>Ochrophyta</taxon>
        <taxon>Bolidophyceae</taxon>
        <taxon>Parmales</taxon>
        <taxon>Triparmaceae</taxon>
        <taxon>Triparma</taxon>
    </lineage>
</organism>